<name>A0A6J2UFS2_DROLE</name>
<dbReference type="RefSeq" id="XP_030387284.1">
    <property type="nucleotide sequence ID" value="XM_030531424.1"/>
</dbReference>
<protein>
    <submittedName>
        <fullName evidence="3">Serine/arginine-rich splicing factor 11</fullName>
    </submittedName>
</protein>
<dbReference type="GeneID" id="115633916"/>
<evidence type="ECO:0000313" key="3">
    <source>
        <dbReference type="RefSeq" id="XP_030387284.1"/>
    </source>
</evidence>
<proteinExistence type="predicted"/>
<dbReference type="OrthoDB" id="6352295at2759"/>
<feature type="region of interest" description="Disordered" evidence="1">
    <location>
        <begin position="56"/>
        <end position="170"/>
    </location>
</feature>
<dbReference type="Proteomes" id="UP000504634">
    <property type="component" value="Unplaced"/>
</dbReference>
<evidence type="ECO:0000313" key="2">
    <source>
        <dbReference type="Proteomes" id="UP000504634"/>
    </source>
</evidence>
<organism evidence="2 3">
    <name type="scientific">Drosophila lebanonensis</name>
    <name type="common">Fruit fly</name>
    <name type="synonym">Scaptodrosophila lebanonensis</name>
    <dbReference type="NCBI Taxonomy" id="7225"/>
    <lineage>
        <taxon>Eukaryota</taxon>
        <taxon>Metazoa</taxon>
        <taxon>Ecdysozoa</taxon>
        <taxon>Arthropoda</taxon>
        <taxon>Hexapoda</taxon>
        <taxon>Insecta</taxon>
        <taxon>Pterygota</taxon>
        <taxon>Neoptera</taxon>
        <taxon>Endopterygota</taxon>
        <taxon>Diptera</taxon>
        <taxon>Brachycera</taxon>
        <taxon>Muscomorpha</taxon>
        <taxon>Ephydroidea</taxon>
        <taxon>Drosophilidae</taxon>
        <taxon>Scaptodrosophila</taxon>
    </lineage>
</organism>
<reference evidence="3" key="1">
    <citation type="submission" date="2025-08" db="UniProtKB">
        <authorList>
            <consortium name="RefSeq"/>
        </authorList>
    </citation>
    <scope>IDENTIFICATION</scope>
    <source>
        <strain evidence="3">11010-0011.00</strain>
        <tissue evidence="3">Whole body</tissue>
    </source>
</reference>
<sequence>MDEGALTSKAIAELMREMQGQTDATASTQIQERKINPLRKTNKLFLGRTINTALRHNKREVERTQANCQQKLQELDDRKQRRKTNSYFNGSGDHDKRRIQRRHKRRQRSRSRRSSSNSPSPCRSRSRSRKKKCKKKRKKHTKDKDRDLKQRRRSKSHQEDAPDSSQIEESNTVQNYYVRHSNNMALAVAMAYGQALYTQAATTDRTCTQDEANNDVPASPISDIMRELMSEAEEPTEPLIIPSTSESDGELFTIDVSSTGSVSDSSEKSSDVESCRNSCISLDDSNAEAEPGSDVEFVESGVVNSKESENVKPNQEEEVITDITTVDLTDNSLN</sequence>
<gene>
    <name evidence="3" type="primary">LOC115633916</name>
</gene>
<accession>A0A6J2UFS2</accession>
<dbReference type="AlphaFoldDB" id="A0A6J2UFS2"/>
<feature type="compositionally biased region" description="Low complexity" evidence="1">
    <location>
        <begin position="114"/>
        <end position="123"/>
    </location>
</feature>
<feature type="compositionally biased region" description="Basic residues" evidence="1">
    <location>
        <begin position="124"/>
        <end position="141"/>
    </location>
</feature>
<keyword evidence="2" id="KW-1185">Reference proteome</keyword>
<feature type="compositionally biased region" description="Basic residues" evidence="1">
    <location>
        <begin position="97"/>
        <end position="113"/>
    </location>
</feature>
<evidence type="ECO:0000256" key="1">
    <source>
        <dbReference type="SAM" id="MobiDB-lite"/>
    </source>
</evidence>